<proteinExistence type="inferred from homology"/>
<comment type="similarity">
    <text evidence="7 14">Belongs to the CobU/CobP family.</text>
</comment>
<evidence type="ECO:0000256" key="2">
    <source>
        <dbReference type="ARBA" id="ARBA00000711"/>
    </source>
</evidence>
<feature type="active site" description="GMP-histidine intermediate" evidence="15">
    <location>
        <position position="61"/>
    </location>
</feature>
<comment type="catalytic activity">
    <reaction evidence="2 14">
        <text>adenosylcob(III)inamide phosphate + GTP + H(+) = adenosylcob(III)inamide-GDP + diphosphate</text>
        <dbReference type="Rhea" id="RHEA:22712"/>
        <dbReference type="ChEBI" id="CHEBI:15378"/>
        <dbReference type="ChEBI" id="CHEBI:33019"/>
        <dbReference type="ChEBI" id="CHEBI:37565"/>
        <dbReference type="ChEBI" id="CHEBI:58502"/>
        <dbReference type="ChEBI" id="CHEBI:60487"/>
        <dbReference type="EC" id="2.7.7.62"/>
    </reaction>
</comment>
<dbReference type="Pfam" id="PF02283">
    <property type="entry name" value="CobU"/>
    <property type="match status" value="1"/>
</dbReference>
<protein>
    <recommendedName>
        <fullName evidence="14">Bifunctional adenosylcobalamin biosynthesis protein</fullName>
        <ecNumber evidence="14">2.7.1.156</ecNumber>
        <ecNumber evidence="14">2.7.7.62</ecNumber>
    </recommendedName>
</protein>
<evidence type="ECO:0000256" key="1">
    <source>
        <dbReference type="ARBA" id="ARBA00000312"/>
    </source>
</evidence>
<keyword evidence="18" id="KW-1185">Reference proteome</keyword>
<evidence type="ECO:0000256" key="9">
    <source>
        <dbReference type="ARBA" id="ARBA00022679"/>
    </source>
</evidence>
<dbReference type="EC" id="2.7.7.62" evidence="14"/>
<accession>A0A437QNJ5</accession>
<dbReference type="UniPathway" id="UPA00148">
    <property type="reaction ID" value="UER00236"/>
</dbReference>
<comment type="pathway">
    <text evidence="6 14">Cofactor biosynthesis; adenosylcobalamin biosynthesis; adenosylcobalamin from cob(II)yrinate a,c-diamide: step 5/7.</text>
</comment>
<dbReference type="CDD" id="cd00544">
    <property type="entry name" value="CobU"/>
    <property type="match status" value="1"/>
</dbReference>
<evidence type="ECO:0000256" key="13">
    <source>
        <dbReference type="ARBA" id="ARBA00023134"/>
    </source>
</evidence>
<evidence type="ECO:0000256" key="8">
    <source>
        <dbReference type="ARBA" id="ARBA00022573"/>
    </source>
</evidence>
<keyword evidence="13 14" id="KW-0342">GTP-binding</keyword>
<dbReference type="NCBIfam" id="NF004469">
    <property type="entry name" value="PRK05800.1"/>
    <property type="match status" value="1"/>
</dbReference>
<dbReference type="InterPro" id="IPR027417">
    <property type="entry name" value="P-loop_NTPase"/>
</dbReference>
<name>A0A437QNJ5_9PROT</name>
<keyword evidence="10 14" id="KW-0547">Nucleotide-binding</keyword>
<keyword evidence="11 14" id="KW-0418">Kinase</keyword>
<sequence length="188" mass="19876">MPGEVTFEGHITFVLGGARSGKTRHGLALCEALHAEHGLTPVYIATAQAFDSEMEERIALHKAERGPAWRTVEAPGSKPGDLTGAIRRESTDHTCLLVDCLTLWLTNLMLGGDTIDLDAARQELVAALGEAKGPVVIISNEVGLGIVPENALARRFRDEAGRINQTVAAAADRVVLVAAGLPLTLKGP</sequence>
<dbReference type="InterPro" id="IPR003203">
    <property type="entry name" value="CobU/CobP"/>
</dbReference>
<evidence type="ECO:0000256" key="15">
    <source>
        <dbReference type="PIRSR" id="PIRSR006135-1"/>
    </source>
</evidence>
<evidence type="ECO:0000256" key="14">
    <source>
        <dbReference type="PIRNR" id="PIRNR006135"/>
    </source>
</evidence>
<feature type="binding site" evidence="16">
    <location>
        <position position="99"/>
    </location>
    <ligand>
        <name>GTP</name>
        <dbReference type="ChEBI" id="CHEBI:37565"/>
    </ligand>
</feature>
<dbReference type="SUPFAM" id="SSF52540">
    <property type="entry name" value="P-loop containing nucleoside triphosphate hydrolases"/>
    <property type="match status" value="1"/>
</dbReference>
<keyword evidence="17" id="KW-0548">Nucleotidyltransferase</keyword>
<keyword evidence="12 14" id="KW-0067">ATP-binding</keyword>
<comment type="caution">
    <text evidence="17">The sequence shown here is derived from an EMBL/GenBank/DDBJ whole genome shotgun (WGS) entry which is preliminary data.</text>
</comment>
<dbReference type="EMBL" id="SADE01000002">
    <property type="protein sequence ID" value="RVU36113.1"/>
    <property type="molecule type" value="Genomic_DNA"/>
</dbReference>
<comment type="function">
    <text evidence="4 14">Catalyzes ATP-dependent phosphorylation of adenosylcobinamide and addition of GMP to adenosylcobinamide phosphate.</text>
</comment>
<feature type="binding site" evidence="16">
    <location>
        <begin position="45"/>
        <end position="47"/>
    </location>
    <ligand>
        <name>GTP</name>
        <dbReference type="ChEBI" id="CHEBI:37565"/>
    </ligand>
</feature>
<keyword evidence="8 14" id="KW-0169">Cobalamin biosynthesis</keyword>
<dbReference type="GO" id="GO:0008820">
    <property type="term" value="F:cobinamide phosphate guanylyltransferase activity"/>
    <property type="evidence" value="ECO:0007669"/>
    <property type="project" value="UniProtKB-UniRule"/>
</dbReference>
<evidence type="ECO:0000313" key="18">
    <source>
        <dbReference type="Proteomes" id="UP000287447"/>
    </source>
</evidence>
<evidence type="ECO:0000256" key="6">
    <source>
        <dbReference type="ARBA" id="ARBA00005159"/>
    </source>
</evidence>
<organism evidence="17 18">
    <name type="scientific">Hwanghaeella grinnelliae</name>
    <dbReference type="NCBI Taxonomy" id="2500179"/>
    <lineage>
        <taxon>Bacteria</taxon>
        <taxon>Pseudomonadati</taxon>
        <taxon>Pseudomonadota</taxon>
        <taxon>Alphaproteobacteria</taxon>
        <taxon>Rhodospirillales</taxon>
        <taxon>Rhodospirillaceae</taxon>
        <taxon>Hwanghaeella</taxon>
    </lineage>
</organism>
<dbReference type="OrthoDB" id="9788370at2"/>
<gene>
    <name evidence="17" type="ORF">EOI86_12855</name>
</gene>
<dbReference type="PANTHER" id="PTHR34848">
    <property type="match status" value="1"/>
</dbReference>
<evidence type="ECO:0000256" key="5">
    <source>
        <dbReference type="ARBA" id="ARBA00004692"/>
    </source>
</evidence>
<evidence type="ECO:0000313" key="17">
    <source>
        <dbReference type="EMBL" id="RVU36113.1"/>
    </source>
</evidence>
<dbReference type="AlphaFoldDB" id="A0A437QNJ5"/>
<dbReference type="GO" id="GO:0005524">
    <property type="term" value="F:ATP binding"/>
    <property type="evidence" value="ECO:0007669"/>
    <property type="project" value="UniProtKB-UniRule"/>
</dbReference>
<dbReference type="RefSeq" id="WP_127765589.1">
    <property type="nucleotide sequence ID" value="NZ_SADE01000002.1"/>
</dbReference>
<comment type="catalytic activity">
    <reaction evidence="1 14">
        <text>adenosylcob(III)inamide + ATP = adenosylcob(III)inamide phosphate + ADP + H(+)</text>
        <dbReference type="Rhea" id="RHEA:15769"/>
        <dbReference type="ChEBI" id="CHEBI:2480"/>
        <dbReference type="ChEBI" id="CHEBI:15378"/>
        <dbReference type="ChEBI" id="CHEBI:30616"/>
        <dbReference type="ChEBI" id="CHEBI:58502"/>
        <dbReference type="ChEBI" id="CHEBI:456216"/>
        <dbReference type="EC" id="2.7.1.156"/>
    </reaction>
</comment>
<dbReference type="PIRSF" id="PIRSF006135">
    <property type="entry name" value="CobU"/>
    <property type="match status" value="1"/>
</dbReference>
<feature type="binding site" evidence="16">
    <location>
        <position position="73"/>
    </location>
    <ligand>
        <name>GTP</name>
        <dbReference type="ChEBI" id="CHEBI:37565"/>
    </ligand>
</feature>
<comment type="catalytic activity">
    <reaction evidence="3">
        <text>adenosylcob(III)inamide + GTP = adenosylcob(III)inamide phosphate + GDP + H(+)</text>
        <dbReference type="Rhea" id="RHEA:15765"/>
        <dbReference type="ChEBI" id="CHEBI:2480"/>
        <dbReference type="ChEBI" id="CHEBI:15378"/>
        <dbReference type="ChEBI" id="CHEBI:37565"/>
        <dbReference type="ChEBI" id="CHEBI:58189"/>
        <dbReference type="ChEBI" id="CHEBI:58502"/>
        <dbReference type="EC" id="2.7.1.156"/>
    </reaction>
</comment>
<feature type="binding site" evidence="16">
    <location>
        <begin position="62"/>
        <end position="65"/>
    </location>
    <ligand>
        <name>GTP</name>
        <dbReference type="ChEBI" id="CHEBI:37565"/>
    </ligand>
</feature>
<evidence type="ECO:0000256" key="11">
    <source>
        <dbReference type="ARBA" id="ARBA00022777"/>
    </source>
</evidence>
<dbReference type="PANTHER" id="PTHR34848:SF1">
    <property type="entry name" value="BIFUNCTIONAL ADENOSYLCOBALAMIN BIOSYNTHESIS PROTEIN COBU"/>
    <property type="match status" value="1"/>
</dbReference>
<dbReference type="GO" id="GO:0043752">
    <property type="term" value="F:adenosylcobinamide kinase activity"/>
    <property type="evidence" value="ECO:0007669"/>
    <property type="project" value="UniProtKB-EC"/>
</dbReference>
<dbReference type="GO" id="GO:0005525">
    <property type="term" value="F:GTP binding"/>
    <property type="evidence" value="ECO:0007669"/>
    <property type="project" value="UniProtKB-UniRule"/>
</dbReference>
<comment type="pathway">
    <text evidence="5 14">Cofactor biosynthesis; adenosylcobalamin biosynthesis; adenosylcobalamin from cob(II)yrinate a,c-diamide: step 6/7.</text>
</comment>
<evidence type="ECO:0000256" key="12">
    <source>
        <dbReference type="ARBA" id="ARBA00022840"/>
    </source>
</evidence>
<dbReference type="EC" id="2.7.1.156" evidence="14"/>
<evidence type="ECO:0000256" key="16">
    <source>
        <dbReference type="PIRSR" id="PIRSR006135-2"/>
    </source>
</evidence>
<dbReference type="GO" id="GO:0009236">
    <property type="term" value="P:cobalamin biosynthetic process"/>
    <property type="evidence" value="ECO:0007669"/>
    <property type="project" value="UniProtKB-UniRule"/>
</dbReference>
<keyword evidence="9 14" id="KW-0808">Transferase</keyword>
<evidence type="ECO:0000256" key="4">
    <source>
        <dbReference type="ARBA" id="ARBA00003889"/>
    </source>
</evidence>
<dbReference type="Gene3D" id="3.40.50.300">
    <property type="entry name" value="P-loop containing nucleotide triphosphate hydrolases"/>
    <property type="match status" value="1"/>
</dbReference>
<reference evidence="18" key="1">
    <citation type="submission" date="2019-01" db="EMBL/GenBank/DDBJ databases">
        <title>Gri0909 isolated from a small marine red alga.</title>
        <authorList>
            <person name="Kim J."/>
            <person name="Jeong S.E."/>
            <person name="Jeon C.O."/>
        </authorList>
    </citation>
    <scope>NUCLEOTIDE SEQUENCE [LARGE SCALE GENOMIC DNA]</scope>
    <source>
        <strain evidence="18">Gri0909</strain>
    </source>
</reference>
<evidence type="ECO:0000256" key="7">
    <source>
        <dbReference type="ARBA" id="ARBA00007490"/>
    </source>
</evidence>
<evidence type="ECO:0000256" key="10">
    <source>
        <dbReference type="ARBA" id="ARBA00022741"/>
    </source>
</evidence>
<evidence type="ECO:0000256" key="3">
    <source>
        <dbReference type="ARBA" id="ARBA00001522"/>
    </source>
</evidence>
<dbReference type="Proteomes" id="UP000287447">
    <property type="component" value="Unassembled WGS sequence"/>
</dbReference>